<dbReference type="PROSITE" id="PS51186">
    <property type="entry name" value="GNAT"/>
    <property type="match status" value="1"/>
</dbReference>
<name>A0AAE0L5C5_9CHLO</name>
<dbReference type="AlphaFoldDB" id="A0AAE0L5C5"/>
<sequence length="274" mass="30427">MNLTRAGTRYARSTANIVFSRDQAAVNVNSRYQADKSASKNLSPLLIKRLLEEATNRSGRTRQYGHFNNALRMAMVTKVLLKQSMTTLASEPTAETVQLEDDSDEHAEFASWLAAEETSIVDAVDGQTYGRPITVEGVRHGYTKYDLRFDSRFAWREGTLESVTSFYLASASGNNVGHIDCLVVDSPPMGGPVGWLFMVYVLPEQRGTGVGKLLVELACDKFPVGMNIYCTVARSNPRARKFYESLGFRFMSEQTVPGASIVDVMELVREKRAS</sequence>
<dbReference type="Pfam" id="PF00583">
    <property type="entry name" value="Acetyltransf_1"/>
    <property type="match status" value="1"/>
</dbReference>
<dbReference type="InterPro" id="IPR016181">
    <property type="entry name" value="Acyl_CoA_acyltransferase"/>
</dbReference>
<dbReference type="EMBL" id="LGRX02009044">
    <property type="protein sequence ID" value="KAK3272315.1"/>
    <property type="molecule type" value="Genomic_DNA"/>
</dbReference>
<feature type="domain" description="N-acetyltransferase" evidence="1">
    <location>
        <begin position="128"/>
        <end position="268"/>
    </location>
</feature>
<dbReference type="InterPro" id="IPR000182">
    <property type="entry name" value="GNAT_dom"/>
</dbReference>
<protein>
    <recommendedName>
        <fullName evidence="1">N-acetyltransferase domain-containing protein</fullName>
    </recommendedName>
</protein>
<dbReference type="Proteomes" id="UP001190700">
    <property type="component" value="Unassembled WGS sequence"/>
</dbReference>
<comment type="caution">
    <text evidence="2">The sequence shown here is derived from an EMBL/GenBank/DDBJ whole genome shotgun (WGS) entry which is preliminary data.</text>
</comment>
<accession>A0AAE0L5C5</accession>
<keyword evidence="3" id="KW-1185">Reference proteome</keyword>
<organism evidence="2 3">
    <name type="scientific">Cymbomonas tetramitiformis</name>
    <dbReference type="NCBI Taxonomy" id="36881"/>
    <lineage>
        <taxon>Eukaryota</taxon>
        <taxon>Viridiplantae</taxon>
        <taxon>Chlorophyta</taxon>
        <taxon>Pyramimonadophyceae</taxon>
        <taxon>Pyramimonadales</taxon>
        <taxon>Pyramimonadaceae</taxon>
        <taxon>Cymbomonas</taxon>
    </lineage>
</organism>
<dbReference type="GO" id="GO:0016747">
    <property type="term" value="F:acyltransferase activity, transferring groups other than amino-acyl groups"/>
    <property type="evidence" value="ECO:0007669"/>
    <property type="project" value="InterPro"/>
</dbReference>
<evidence type="ECO:0000259" key="1">
    <source>
        <dbReference type="PROSITE" id="PS51186"/>
    </source>
</evidence>
<reference evidence="2 3" key="1">
    <citation type="journal article" date="2015" name="Genome Biol. Evol.">
        <title>Comparative Genomics of a Bacterivorous Green Alga Reveals Evolutionary Causalities and Consequences of Phago-Mixotrophic Mode of Nutrition.</title>
        <authorList>
            <person name="Burns J.A."/>
            <person name="Paasch A."/>
            <person name="Narechania A."/>
            <person name="Kim E."/>
        </authorList>
    </citation>
    <scope>NUCLEOTIDE SEQUENCE [LARGE SCALE GENOMIC DNA]</scope>
    <source>
        <strain evidence="2 3">PLY_AMNH</strain>
    </source>
</reference>
<evidence type="ECO:0000313" key="2">
    <source>
        <dbReference type="EMBL" id="KAK3272315.1"/>
    </source>
</evidence>
<dbReference type="CDD" id="cd04301">
    <property type="entry name" value="NAT_SF"/>
    <property type="match status" value="1"/>
</dbReference>
<proteinExistence type="predicted"/>
<dbReference type="Gene3D" id="3.40.630.30">
    <property type="match status" value="1"/>
</dbReference>
<gene>
    <name evidence="2" type="ORF">CYMTET_19381</name>
</gene>
<evidence type="ECO:0000313" key="3">
    <source>
        <dbReference type="Proteomes" id="UP001190700"/>
    </source>
</evidence>
<dbReference type="SUPFAM" id="SSF55729">
    <property type="entry name" value="Acyl-CoA N-acyltransferases (Nat)"/>
    <property type="match status" value="1"/>
</dbReference>